<dbReference type="AlphaFoldDB" id="L2F5I8"/>
<dbReference type="PIRSF" id="PIRSF003078">
    <property type="entry name" value="GidB"/>
    <property type="match status" value="1"/>
</dbReference>
<dbReference type="GO" id="GO:0070043">
    <property type="term" value="F:rRNA (guanine-N7-)-methyltransferase activity"/>
    <property type="evidence" value="ECO:0007669"/>
    <property type="project" value="UniProtKB-UniRule"/>
</dbReference>
<dbReference type="Gene3D" id="3.40.50.150">
    <property type="entry name" value="Vaccinia Virus protein VP39"/>
    <property type="match status" value="1"/>
</dbReference>
<reference evidence="7 8" key="1">
    <citation type="journal article" date="2013" name="Genome Announc.">
        <title>Genome Sequence of Moraxella macacae 0408225, a Novel Bacterial Species Isolated from a Cynomolgus Macaque with Epistaxis.</title>
        <authorList>
            <person name="Ladner J.T."/>
            <person name="Whitehouse C.A."/>
            <person name="Koroleva G.I."/>
            <person name="Palacios G.F."/>
        </authorList>
    </citation>
    <scope>NUCLEOTIDE SEQUENCE [LARGE SCALE GENOMIC DNA]</scope>
    <source>
        <strain evidence="7 8">0408225</strain>
    </source>
</reference>
<evidence type="ECO:0000256" key="4">
    <source>
        <dbReference type="ARBA" id="ARBA00022679"/>
    </source>
</evidence>
<keyword evidence="5 6" id="KW-0949">S-adenosyl-L-methionine</keyword>
<dbReference type="SUPFAM" id="SSF53335">
    <property type="entry name" value="S-adenosyl-L-methionine-dependent methyltransferases"/>
    <property type="match status" value="1"/>
</dbReference>
<evidence type="ECO:0000256" key="1">
    <source>
        <dbReference type="ARBA" id="ARBA00022490"/>
    </source>
</evidence>
<name>L2F5I8_9GAMM</name>
<dbReference type="EMBL" id="ANIN01000002">
    <property type="protein sequence ID" value="ELA08150.1"/>
    <property type="molecule type" value="Genomic_DNA"/>
</dbReference>
<feature type="binding site" evidence="6">
    <location>
        <position position="159"/>
    </location>
    <ligand>
        <name>S-adenosyl-L-methionine</name>
        <dbReference type="ChEBI" id="CHEBI:59789"/>
    </ligand>
</feature>
<dbReference type="PANTHER" id="PTHR31760:SF0">
    <property type="entry name" value="S-ADENOSYL-L-METHIONINE-DEPENDENT METHYLTRANSFERASES SUPERFAMILY PROTEIN"/>
    <property type="match status" value="1"/>
</dbReference>
<evidence type="ECO:0000256" key="6">
    <source>
        <dbReference type="HAMAP-Rule" id="MF_00074"/>
    </source>
</evidence>
<organism evidence="7 8">
    <name type="scientific">Moraxella macacae 0408225</name>
    <dbReference type="NCBI Taxonomy" id="1230338"/>
    <lineage>
        <taxon>Bacteria</taxon>
        <taxon>Pseudomonadati</taxon>
        <taxon>Pseudomonadota</taxon>
        <taxon>Gammaproteobacteria</taxon>
        <taxon>Moraxellales</taxon>
        <taxon>Moraxellaceae</taxon>
        <taxon>Moraxella</taxon>
    </lineage>
</organism>
<feature type="binding site" evidence="6">
    <location>
        <position position="100"/>
    </location>
    <ligand>
        <name>S-adenosyl-L-methionine</name>
        <dbReference type="ChEBI" id="CHEBI:59789"/>
    </ligand>
</feature>
<gene>
    <name evidence="7" type="primary">gidB</name>
    <name evidence="6" type="synonym">rsmG</name>
    <name evidence="7" type="ORF">MOMA_06301</name>
</gene>
<comment type="caution">
    <text evidence="6">Lacks conserved residue(s) required for the propagation of feature annotation.</text>
</comment>
<comment type="caution">
    <text evidence="7">The sequence shown here is derived from an EMBL/GenBank/DDBJ whole genome shotgun (WGS) entry which is preliminary data.</text>
</comment>
<dbReference type="Proteomes" id="UP000023795">
    <property type="component" value="Unassembled WGS sequence"/>
</dbReference>
<proteinExistence type="inferred from homology"/>
<keyword evidence="2 6" id="KW-0698">rRNA processing</keyword>
<keyword evidence="1 6" id="KW-0963">Cytoplasm</keyword>
<dbReference type="Pfam" id="PF02527">
    <property type="entry name" value="GidB"/>
    <property type="match status" value="1"/>
</dbReference>
<comment type="catalytic activity">
    <reaction evidence="6">
        <text>guanosine(527) in 16S rRNA + S-adenosyl-L-methionine = N(7)-methylguanosine(527) in 16S rRNA + S-adenosyl-L-homocysteine</text>
        <dbReference type="Rhea" id="RHEA:42732"/>
        <dbReference type="Rhea" id="RHEA-COMP:10209"/>
        <dbReference type="Rhea" id="RHEA-COMP:10210"/>
        <dbReference type="ChEBI" id="CHEBI:57856"/>
        <dbReference type="ChEBI" id="CHEBI:59789"/>
        <dbReference type="ChEBI" id="CHEBI:74269"/>
        <dbReference type="ChEBI" id="CHEBI:74480"/>
        <dbReference type="EC" id="2.1.1.170"/>
    </reaction>
</comment>
<sequence>MLIVDNNYQIDNSYQIDNNYQKLLPKLQAGLAQLNLTLSIQQQTQLLYYLQQLLFWNKAYNLTAIKQPEVALVKHILDSLGILPYLPTGRLLDIGTGAGLPAVVVAICQPDRFVTALDSNGKKVRFIKQISSELGLKNLNPVALRIEEHTDTYDVITSRAFASLEDFVALGADNLAVNGEFLAMKGVLPTDELAQLNTAWQILVTELNIPFLDEERHLIRLTRR</sequence>
<evidence type="ECO:0000256" key="5">
    <source>
        <dbReference type="ARBA" id="ARBA00022691"/>
    </source>
</evidence>
<protein>
    <recommendedName>
        <fullName evidence="6">Ribosomal RNA small subunit methyltransferase G</fullName>
        <ecNumber evidence="6">2.1.1.170</ecNumber>
    </recommendedName>
    <alternativeName>
        <fullName evidence="6">16S rRNA 7-methylguanosine methyltransferase</fullName>
        <shortName evidence="6">16S rRNA m7G methyltransferase</shortName>
    </alternativeName>
</protein>
<feature type="binding site" evidence="6">
    <location>
        <position position="95"/>
    </location>
    <ligand>
        <name>S-adenosyl-L-methionine</name>
        <dbReference type="ChEBI" id="CHEBI:59789"/>
    </ligand>
</feature>
<evidence type="ECO:0000313" key="8">
    <source>
        <dbReference type="Proteomes" id="UP000023795"/>
    </source>
</evidence>
<comment type="function">
    <text evidence="6">Specifically methylates the N7 position of guanine in position 527 of 16S rRNA.</text>
</comment>
<dbReference type="PANTHER" id="PTHR31760">
    <property type="entry name" value="S-ADENOSYL-L-METHIONINE-DEPENDENT METHYLTRANSFERASES SUPERFAMILY PROTEIN"/>
    <property type="match status" value="1"/>
</dbReference>
<dbReference type="CDD" id="cd02440">
    <property type="entry name" value="AdoMet_MTases"/>
    <property type="match status" value="1"/>
</dbReference>
<dbReference type="GO" id="GO:0005829">
    <property type="term" value="C:cytosol"/>
    <property type="evidence" value="ECO:0007669"/>
    <property type="project" value="TreeGrafter"/>
</dbReference>
<keyword evidence="8" id="KW-1185">Reference proteome</keyword>
<dbReference type="NCBIfam" id="TIGR00138">
    <property type="entry name" value="rsmG_gidB"/>
    <property type="match status" value="1"/>
</dbReference>
<comment type="similarity">
    <text evidence="6">Belongs to the methyltransferase superfamily. RNA methyltransferase RsmG family.</text>
</comment>
<dbReference type="InterPro" id="IPR029063">
    <property type="entry name" value="SAM-dependent_MTases_sf"/>
</dbReference>
<dbReference type="OrthoDB" id="9808773at2"/>
<keyword evidence="3 6" id="KW-0489">Methyltransferase</keyword>
<evidence type="ECO:0000256" key="2">
    <source>
        <dbReference type="ARBA" id="ARBA00022552"/>
    </source>
</evidence>
<dbReference type="PATRIC" id="fig|1230338.3.peg.1345"/>
<dbReference type="InterPro" id="IPR003682">
    <property type="entry name" value="rRNA_ssu_MeTfrase_G"/>
</dbReference>
<dbReference type="STRING" id="1230338.MOMA_06301"/>
<dbReference type="eggNOG" id="COG0357">
    <property type="taxonomic scope" value="Bacteria"/>
</dbReference>
<accession>L2F5I8</accession>
<comment type="subcellular location">
    <subcellularLocation>
        <location evidence="6">Cytoplasm</location>
    </subcellularLocation>
</comment>
<keyword evidence="4 6" id="KW-0808">Transferase</keyword>
<evidence type="ECO:0000313" key="7">
    <source>
        <dbReference type="EMBL" id="ELA08150.1"/>
    </source>
</evidence>
<dbReference type="EC" id="2.1.1.170" evidence="6"/>
<evidence type="ECO:0000256" key="3">
    <source>
        <dbReference type="ARBA" id="ARBA00022603"/>
    </source>
</evidence>
<dbReference type="HAMAP" id="MF_00074">
    <property type="entry name" value="16SrRNA_methyltr_G"/>
    <property type="match status" value="1"/>
</dbReference>
<dbReference type="RefSeq" id="WP_009501672.1">
    <property type="nucleotide sequence ID" value="NZ_ANIN01000002.1"/>
</dbReference>
<feature type="binding site" evidence="6">
    <location>
        <begin position="146"/>
        <end position="147"/>
    </location>
    <ligand>
        <name>S-adenosyl-L-methionine</name>
        <dbReference type="ChEBI" id="CHEBI:59789"/>
    </ligand>
</feature>